<protein>
    <submittedName>
        <fullName evidence="2">Uncharacterized protein</fullName>
    </submittedName>
</protein>
<comment type="caution">
    <text evidence="2">The sequence shown here is derived from an EMBL/GenBank/DDBJ whole genome shotgun (WGS) entry which is preliminary data.</text>
</comment>
<sequence length="253" mass="28203">MPFRCVISEKNSWQDTVSKYLQSNSGSLKIDDPYSIKNSEAVVKYLMNEDPGQRHFLSIDVEDMYYSMLHTMLMSYPLRAFGMEKHPSPSCAEAHPCCGGTPFETACRGAQEARCAYCVCLLVALLLTDALSPQVIALLPFVLFLDRSVDDHPLYFKIPMQILHELAMVLMVASVDATSLLCRTALYAVSLFGTRVRTLLCLCLTGAVLFTLLMNGTAAVLIMAAIADNMVQLLQNDLVQRERTRARLHRGQL</sequence>
<keyword evidence="1" id="KW-1133">Transmembrane helix</keyword>
<feature type="transmembrane region" description="Helical" evidence="1">
    <location>
        <begin position="198"/>
        <end position="227"/>
    </location>
</feature>
<gene>
    <name evidence="2" type="ORF">V5799_033247</name>
</gene>
<evidence type="ECO:0000256" key="1">
    <source>
        <dbReference type="SAM" id="Phobius"/>
    </source>
</evidence>
<dbReference type="AlphaFoldDB" id="A0AAQ4DNV6"/>
<feature type="transmembrane region" description="Helical" evidence="1">
    <location>
        <begin position="162"/>
        <end position="186"/>
    </location>
</feature>
<evidence type="ECO:0000313" key="3">
    <source>
        <dbReference type="Proteomes" id="UP001321473"/>
    </source>
</evidence>
<organism evidence="2 3">
    <name type="scientific">Amblyomma americanum</name>
    <name type="common">Lone star tick</name>
    <dbReference type="NCBI Taxonomy" id="6943"/>
    <lineage>
        <taxon>Eukaryota</taxon>
        <taxon>Metazoa</taxon>
        <taxon>Ecdysozoa</taxon>
        <taxon>Arthropoda</taxon>
        <taxon>Chelicerata</taxon>
        <taxon>Arachnida</taxon>
        <taxon>Acari</taxon>
        <taxon>Parasitiformes</taxon>
        <taxon>Ixodida</taxon>
        <taxon>Ixodoidea</taxon>
        <taxon>Ixodidae</taxon>
        <taxon>Amblyomminae</taxon>
        <taxon>Amblyomma</taxon>
    </lineage>
</organism>
<evidence type="ECO:0000313" key="2">
    <source>
        <dbReference type="EMBL" id="KAK8764146.1"/>
    </source>
</evidence>
<reference evidence="2 3" key="1">
    <citation type="journal article" date="2023" name="Arcadia Sci">
        <title>De novo assembly of a long-read Amblyomma americanum tick genome.</title>
        <authorList>
            <person name="Chou S."/>
            <person name="Poskanzer K.E."/>
            <person name="Rollins M."/>
            <person name="Thuy-Boun P.S."/>
        </authorList>
    </citation>
    <scope>NUCLEOTIDE SEQUENCE [LARGE SCALE GENOMIC DNA]</scope>
    <source>
        <strain evidence="2">F_SG_1</strain>
        <tissue evidence="2">Salivary glands</tissue>
    </source>
</reference>
<dbReference type="EMBL" id="JARKHS020028631">
    <property type="protein sequence ID" value="KAK8764146.1"/>
    <property type="molecule type" value="Genomic_DNA"/>
</dbReference>
<keyword evidence="3" id="KW-1185">Reference proteome</keyword>
<feature type="transmembrane region" description="Helical" evidence="1">
    <location>
        <begin position="116"/>
        <end position="142"/>
    </location>
</feature>
<keyword evidence="1" id="KW-0812">Transmembrane</keyword>
<keyword evidence="1" id="KW-0472">Membrane</keyword>
<name>A0AAQ4DNV6_AMBAM</name>
<proteinExistence type="predicted"/>
<dbReference type="Proteomes" id="UP001321473">
    <property type="component" value="Unassembled WGS sequence"/>
</dbReference>
<accession>A0AAQ4DNV6</accession>